<gene>
    <name evidence="2" type="ORF">FPZ52_06935</name>
</gene>
<dbReference type="GO" id="GO:0008168">
    <property type="term" value="F:methyltransferase activity"/>
    <property type="evidence" value="ECO:0007669"/>
    <property type="project" value="UniProtKB-KW"/>
</dbReference>
<dbReference type="Proteomes" id="UP000318483">
    <property type="component" value="Chromosome"/>
</dbReference>
<dbReference type="InterPro" id="IPR041698">
    <property type="entry name" value="Methyltransf_25"/>
</dbReference>
<keyword evidence="3" id="KW-1185">Reference proteome</keyword>
<feature type="domain" description="Methyltransferase" evidence="1">
    <location>
        <begin position="50"/>
        <end position="137"/>
    </location>
</feature>
<accession>A0A5B8I6Y0</accession>
<dbReference type="AlphaFoldDB" id="A0A5B8I6Y0"/>
<dbReference type="EMBL" id="CP042261">
    <property type="protein sequence ID" value="QDY69385.1"/>
    <property type="molecule type" value="Genomic_DNA"/>
</dbReference>
<organism evidence="2 3">
    <name type="scientific">Qingshengfaniella alkalisoli</name>
    <dbReference type="NCBI Taxonomy" id="2599296"/>
    <lineage>
        <taxon>Bacteria</taxon>
        <taxon>Pseudomonadati</taxon>
        <taxon>Pseudomonadota</taxon>
        <taxon>Alphaproteobacteria</taxon>
        <taxon>Rhodobacterales</taxon>
        <taxon>Paracoccaceae</taxon>
        <taxon>Qingshengfaniella</taxon>
    </lineage>
</organism>
<protein>
    <submittedName>
        <fullName evidence="2">Class I SAM-dependent methyltransferase</fullName>
    </submittedName>
</protein>
<keyword evidence="2" id="KW-0489">Methyltransferase</keyword>
<dbReference type="InterPro" id="IPR029063">
    <property type="entry name" value="SAM-dependent_MTases_sf"/>
</dbReference>
<proteinExistence type="predicted"/>
<reference evidence="2 3" key="1">
    <citation type="submission" date="2019-07" db="EMBL/GenBank/DDBJ databases">
        <title>Litoreibacter alkalisoli sp. nov., isolated from saline-alkaline soil.</title>
        <authorList>
            <person name="Wang S."/>
            <person name="Xu L."/>
            <person name="Xing Y.-T."/>
            <person name="Sun J.-Q."/>
        </authorList>
    </citation>
    <scope>NUCLEOTIDE SEQUENCE [LARGE SCALE GENOMIC DNA]</scope>
    <source>
        <strain evidence="2 3">LN3S51</strain>
    </source>
</reference>
<dbReference type="Gene3D" id="3.40.50.150">
    <property type="entry name" value="Vaccinia Virus protein VP39"/>
    <property type="match status" value="1"/>
</dbReference>
<keyword evidence="2" id="KW-0808">Transferase</keyword>
<evidence type="ECO:0000313" key="3">
    <source>
        <dbReference type="Proteomes" id="UP000318483"/>
    </source>
</evidence>
<dbReference type="CDD" id="cd02440">
    <property type="entry name" value="AdoMet_MTases"/>
    <property type="match status" value="1"/>
</dbReference>
<evidence type="ECO:0000259" key="1">
    <source>
        <dbReference type="Pfam" id="PF13649"/>
    </source>
</evidence>
<dbReference type="GO" id="GO:0032259">
    <property type="term" value="P:methylation"/>
    <property type="evidence" value="ECO:0007669"/>
    <property type="project" value="UniProtKB-KW"/>
</dbReference>
<evidence type="ECO:0000313" key="2">
    <source>
        <dbReference type="EMBL" id="QDY69385.1"/>
    </source>
</evidence>
<name>A0A5B8I6Y0_9RHOB</name>
<dbReference type="Pfam" id="PF13649">
    <property type="entry name" value="Methyltransf_25"/>
    <property type="match status" value="1"/>
</dbReference>
<dbReference type="KEGG" id="lit:FPZ52_06935"/>
<dbReference type="OrthoDB" id="9765084at2"/>
<dbReference type="SUPFAM" id="SSF53335">
    <property type="entry name" value="S-adenosyl-L-methionine-dependent methyltransferases"/>
    <property type="match status" value="1"/>
</dbReference>
<dbReference type="RefSeq" id="WP_146364764.1">
    <property type="nucleotide sequence ID" value="NZ_CP042261.1"/>
</dbReference>
<sequence length="206" mass="22489">MPSTAADIVIDVYQQHAASWAELRGNDLVERSWLDAFLGAMPQDGREVPDIGCGTSRPIAGYLIANGCHVSGVDGAHALIDMARENFPDHLWITADMRDLPPLGRFHGLVAWHSFCHLTPQDQRLMFATFGRLTHPGATLLFTSGTTHGEAIGTFEGQPLYHGSLDSAEYCDLMQTTGFEVIRHIENDPTCGGATIWLARRTSDVG</sequence>